<sequence length="188" mass="21264">MKKFLNGFYLYIRRRYILGLVLLFPLAVTYFIAAFAFNSIDGILQPLFRQIFGRSITGLSFITIFILIFFVGILSSSSVVRAFIKYIEQFVERLPLVNAIYRTSKQVSTAFTGTKKGGGFSRVVAIEYPKESVWTIGFLTNIIDFDGVEHGYVYMPSTPVPNTGWLSVVPMTKIKSLDLTAEQAMRII</sequence>
<feature type="non-terminal residue" evidence="2">
    <location>
        <position position="188"/>
    </location>
</feature>
<feature type="transmembrane region" description="Helical" evidence="1">
    <location>
        <begin position="57"/>
        <end position="84"/>
    </location>
</feature>
<keyword evidence="1" id="KW-1133">Transmembrane helix</keyword>
<dbReference type="AlphaFoldDB" id="A0A383BC89"/>
<dbReference type="PANTHER" id="PTHR31876:SF26">
    <property type="entry name" value="PROTEIN LIKE COV 2"/>
    <property type="match status" value="1"/>
</dbReference>
<dbReference type="PANTHER" id="PTHR31876">
    <property type="entry name" value="COV-LIKE PROTEIN 1"/>
    <property type="match status" value="1"/>
</dbReference>
<evidence type="ECO:0000256" key="1">
    <source>
        <dbReference type="SAM" id="Phobius"/>
    </source>
</evidence>
<keyword evidence="1" id="KW-0812">Transmembrane</keyword>
<dbReference type="InterPro" id="IPR007462">
    <property type="entry name" value="COV1-like"/>
</dbReference>
<evidence type="ECO:0000313" key="2">
    <source>
        <dbReference type="EMBL" id="SVE17399.1"/>
    </source>
</evidence>
<evidence type="ECO:0008006" key="3">
    <source>
        <dbReference type="Google" id="ProtNLM"/>
    </source>
</evidence>
<dbReference type="Pfam" id="PF04367">
    <property type="entry name" value="DUF502"/>
    <property type="match status" value="1"/>
</dbReference>
<proteinExistence type="predicted"/>
<gene>
    <name evidence="2" type="ORF">METZ01_LOCUS470253</name>
</gene>
<reference evidence="2" key="1">
    <citation type="submission" date="2018-05" db="EMBL/GenBank/DDBJ databases">
        <authorList>
            <person name="Lanie J.A."/>
            <person name="Ng W.-L."/>
            <person name="Kazmierczak K.M."/>
            <person name="Andrzejewski T.M."/>
            <person name="Davidsen T.M."/>
            <person name="Wayne K.J."/>
            <person name="Tettelin H."/>
            <person name="Glass J.I."/>
            <person name="Rusch D."/>
            <person name="Podicherti R."/>
            <person name="Tsui H.-C.T."/>
            <person name="Winkler M.E."/>
        </authorList>
    </citation>
    <scope>NUCLEOTIDE SEQUENCE</scope>
</reference>
<protein>
    <recommendedName>
        <fullName evidence="3">DUF502 domain-containing protein</fullName>
    </recommendedName>
</protein>
<dbReference type="EMBL" id="UINC01199123">
    <property type="protein sequence ID" value="SVE17399.1"/>
    <property type="molecule type" value="Genomic_DNA"/>
</dbReference>
<name>A0A383BC89_9ZZZZ</name>
<accession>A0A383BC89</accession>
<organism evidence="2">
    <name type="scientific">marine metagenome</name>
    <dbReference type="NCBI Taxonomy" id="408172"/>
    <lineage>
        <taxon>unclassified sequences</taxon>
        <taxon>metagenomes</taxon>
        <taxon>ecological metagenomes</taxon>
    </lineage>
</organism>
<keyword evidence="1" id="KW-0472">Membrane</keyword>
<feature type="transmembrane region" description="Helical" evidence="1">
    <location>
        <begin position="16"/>
        <end position="37"/>
    </location>
</feature>